<accession>A0A1J8Q9N0</accession>
<feature type="compositionally biased region" description="Polar residues" evidence="1">
    <location>
        <begin position="644"/>
        <end position="661"/>
    </location>
</feature>
<dbReference type="EMBL" id="LVVM01001530">
    <property type="protein sequence ID" value="OJA18374.1"/>
    <property type="molecule type" value="Genomic_DNA"/>
</dbReference>
<feature type="compositionally biased region" description="Basic and acidic residues" evidence="1">
    <location>
        <begin position="477"/>
        <end position="490"/>
    </location>
</feature>
<feature type="region of interest" description="Disordered" evidence="1">
    <location>
        <begin position="24"/>
        <end position="244"/>
    </location>
</feature>
<evidence type="ECO:0000313" key="3">
    <source>
        <dbReference type="Proteomes" id="UP000183567"/>
    </source>
</evidence>
<feature type="compositionally biased region" description="Low complexity" evidence="1">
    <location>
        <begin position="587"/>
        <end position="596"/>
    </location>
</feature>
<protein>
    <submittedName>
        <fullName evidence="2">Uncharacterized protein</fullName>
    </submittedName>
</protein>
<feature type="region of interest" description="Disordered" evidence="1">
    <location>
        <begin position="753"/>
        <end position="822"/>
    </location>
</feature>
<feature type="region of interest" description="Disordered" evidence="1">
    <location>
        <begin position="365"/>
        <end position="542"/>
    </location>
</feature>
<dbReference type="Proteomes" id="UP000183567">
    <property type="component" value="Unassembled WGS sequence"/>
</dbReference>
<evidence type="ECO:0000256" key="1">
    <source>
        <dbReference type="SAM" id="MobiDB-lite"/>
    </source>
</evidence>
<feature type="compositionally biased region" description="Acidic residues" evidence="1">
    <location>
        <begin position="114"/>
        <end position="125"/>
    </location>
</feature>
<reference evidence="2 3" key="1">
    <citation type="submission" date="2016-03" db="EMBL/GenBank/DDBJ databases">
        <title>Comparative genomics of the ectomycorrhizal sister species Rhizopogon vinicolor and Rhizopogon vesiculosus (Basidiomycota: Boletales) reveals a divergence of the mating type B locus.</title>
        <authorList>
            <person name="Mujic A.B."/>
            <person name="Kuo A."/>
            <person name="Tritt A."/>
            <person name="Lipzen A."/>
            <person name="Chen C."/>
            <person name="Johnson J."/>
            <person name="Sharma A."/>
            <person name="Barry K."/>
            <person name="Grigoriev I.V."/>
            <person name="Spatafora J.W."/>
        </authorList>
    </citation>
    <scope>NUCLEOTIDE SEQUENCE [LARGE SCALE GENOMIC DNA]</scope>
    <source>
        <strain evidence="2 3">AM-OR11-056</strain>
    </source>
</reference>
<feature type="compositionally biased region" description="Low complexity" evidence="1">
    <location>
        <begin position="797"/>
        <end position="810"/>
    </location>
</feature>
<feature type="non-terminal residue" evidence="2">
    <location>
        <position position="822"/>
    </location>
</feature>
<name>A0A1J8Q9N0_9AGAM</name>
<feature type="compositionally biased region" description="Polar residues" evidence="1">
    <location>
        <begin position="811"/>
        <end position="822"/>
    </location>
</feature>
<feature type="region of interest" description="Disordered" evidence="1">
    <location>
        <begin position="587"/>
        <end position="685"/>
    </location>
</feature>
<evidence type="ECO:0000313" key="2">
    <source>
        <dbReference type="EMBL" id="OJA18374.1"/>
    </source>
</evidence>
<feature type="compositionally biased region" description="Basic and acidic residues" evidence="1">
    <location>
        <begin position="169"/>
        <end position="189"/>
    </location>
</feature>
<sequence length="822" mass="88816">MIHLDRDRNELSSDHLILSEDHSAFSWVDIPPDDNYLTSLSHLNSPEHVQPSSDSHGDSTQGQIHNPSSPPNAADDKSSSLSPPPEYPAPQIQPKNSPLPPQQEISVTDQPEGNTEDDGDGDGDGDGSYSRQLTPLTDLSAVADGDESLDFEKKDSAGENESHTGIPDKIGDTKGATDKAENRWVEKHGSISPSSPTRHLVPIPGPHQPLPIAGPSQTNQRLAPFAGPSHSRRPSSRDMISASQLPSPNISAAKLSGGDAKVVRILEINSELLKVCMEFQTRGVPTNDPRFGQFANRLQVNLTWLASAADQQRCSDPRLALPTMDAPPPVEFVSMDRIQQLYADLPTIFAKEIARRQVTFGTQYSPTAPSALVNGSLKRSRPDDVTDPMNKRRDVGETKSHSMQPPAIPSISISGSGQRVSPTSSFPAPAHSNLSVAGAPQSPRDPSPSISMPPPLSTPSLPFGANEASIAATTRARAREMQIHQAREQQLRTAQMQQQQQQQMQGARQISPPTTSPQIPQSSGPGATQHPHAPFGPNASAMQILQDPSHPFMAYLMSQIPNFTSLPLQQQLLKLTNFQNILLAQKQQQNPSNQQRPPMPGQMPNLGQNPSMSPMPNVPMTSGGPSPVSPLGQQSPLSSQTQQMNAQPPQSGMYPFSNQSHGAPGVDPRMASSNFTPQMPGNMNAMNMNQQQQRQMMLMQQQMRNTGVNMNAPNLMNQQQAYAMQQRMPQGGPSQVGGSPMSAPTSDTFPALRSNSTIPGIARSGRSPSESAHSPMTPRAPSRLSSQPPMQPEDYQRAMSQQQAQQGMMGTPQNSNSFHPQM</sequence>
<feature type="compositionally biased region" description="Polar residues" evidence="1">
    <location>
        <begin position="103"/>
        <end position="113"/>
    </location>
</feature>
<feature type="compositionally biased region" description="Pro residues" evidence="1">
    <location>
        <begin position="443"/>
        <end position="457"/>
    </location>
</feature>
<proteinExistence type="predicted"/>
<dbReference type="OrthoDB" id="2530523at2759"/>
<feature type="compositionally biased region" description="Basic and acidic residues" evidence="1">
    <location>
        <begin position="380"/>
        <end position="400"/>
    </location>
</feature>
<feature type="compositionally biased region" description="Polar residues" evidence="1">
    <location>
        <begin position="50"/>
        <end position="67"/>
    </location>
</feature>
<feature type="compositionally biased region" description="Low complexity" evidence="1">
    <location>
        <begin position="491"/>
        <end position="526"/>
    </location>
</feature>
<dbReference type="AlphaFoldDB" id="A0A1J8Q9N0"/>
<feature type="compositionally biased region" description="Basic and acidic residues" evidence="1">
    <location>
        <begin position="150"/>
        <end position="162"/>
    </location>
</feature>
<organism evidence="2 3">
    <name type="scientific">Rhizopogon vesiculosus</name>
    <dbReference type="NCBI Taxonomy" id="180088"/>
    <lineage>
        <taxon>Eukaryota</taxon>
        <taxon>Fungi</taxon>
        <taxon>Dikarya</taxon>
        <taxon>Basidiomycota</taxon>
        <taxon>Agaricomycotina</taxon>
        <taxon>Agaricomycetes</taxon>
        <taxon>Agaricomycetidae</taxon>
        <taxon>Boletales</taxon>
        <taxon>Suillineae</taxon>
        <taxon>Rhizopogonaceae</taxon>
        <taxon>Rhizopogon</taxon>
    </lineage>
</organism>
<feature type="compositionally biased region" description="Low complexity" evidence="1">
    <location>
        <begin position="609"/>
        <end position="643"/>
    </location>
</feature>
<feature type="compositionally biased region" description="Polar residues" evidence="1">
    <location>
        <begin position="415"/>
        <end position="426"/>
    </location>
</feature>
<keyword evidence="3" id="KW-1185">Reference proteome</keyword>
<dbReference type="STRING" id="180088.A0A1J8Q9N0"/>
<comment type="caution">
    <text evidence="2">The sequence shown here is derived from an EMBL/GenBank/DDBJ whole genome shotgun (WGS) entry which is preliminary data.</text>
</comment>
<gene>
    <name evidence="2" type="ORF">AZE42_00756</name>
</gene>